<feature type="compositionally biased region" description="Low complexity" evidence="1">
    <location>
        <begin position="105"/>
        <end position="119"/>
    </location>
</feature>
<evidence type="ECO:0000313" key="2">
    <source>
        <dbReference type="EMBL" id="KAK7045782.1"/>
    </source>
</evidence>
<feature type="region of interest" description="Disordered" evidence="1">
    <location>
        <begin position="284"/>
        <end position="342"/>
    </location>
</feature>
<feature type="compositionally biased region" description="Polar residues" evidence="1">
    <location>
        <begin position="211"/>
        <end position="239"/>
    </location>
</feature>
<evidence type="ECO:0000256" key="1">
    <source>
        <dbReference type="SAM" id="MobiDB-lite"/>
    </source>
</evidence>
<feature type="compositionally biased region" description="Basic and acidic residues" evidence="1">
    <location>
        <begin position="311"/>
        <end position="323"/>
    </location>
</feature>
<feature type="compositionally biased region" description="Polar residues" evidence="1">
    <location>
        <begin position="89"/>
        <end position="104"/>
    </location>
</feature>
<feature type="region of interest" description="Disordered" evidence="1">
    <location>
        <begin position="1"/>
        <end position="119"/>
    </location>
</feature>
<reference evidence="2 3" key="1">
    <citation type="submission" date="2024-01" db="EMBL/GenBank/DDBJ databases">
        <title>A draft genome for a cacao thread blight-causing isolate of Paramarasmius palmivorus.</title>
        <authorList>
            <person name="Baruah I.K."/>
            <person name="Bukari Y."/>
            <person name="Amoako-Attah I."/>
            <person name="Meinhardt L.W."/>
            <person name="Bailey B.A."/>
            <person name="Cohen S.P."/>
        </authorList>
    </citation>
    <scope>NUCLEOTIDE SEQUENCE [LARGE SCALE GENOMIC DNA]</scope>
    <source>
        <strain evidence="2 3">GH-12</strain>
    </source>
</reference>
<accession>A0AAW0D6A7</accession>
<keyword evidence="3" id="KW-1185">Reference proteome</keyword>
<feature type="region of interest" description="Disordered" evidence="1">
    <location>
        <begin position="140"/>
        <end position="187"/>
    </location>
</feature>
<name>A0AAW0D6A7_9AGAR</name>
<dbReference type="Proteomes" id="UP001383192">
    <property type="component" value="Unassembled WGS sequence"/>
</dbReference>
<protein>
    <submittedName>
        <fullName evidence="2">Uncharacterized protein</fullName>
    </submittedName>
</protein>
<dbReference type="EMBL" id="JAYKXP010000023">
    <property type="protein sequence ID" value="KAK7045782.1"/>
    <property type="molecule type" value="Genomic_DNA"/>
</dbReference>
<evidence type="ECO:0000313" key="3">
    <source>
        <dbReference type="Proteomes" id="UP001383192"/>
    </source>
</evidence>
<feature type="compositionally biased region" description="Low complexity" evidence="1">
    <location>
        <begin position="77"/>
        <end position="88"/>
    </location>
</feature>
<feature type="compositionally biased region" description="Low complexity" evidence="1">
    <location>
        <begin position="170"/>
        <end position="184"/>
    </location>
</feature>
<organism evidence="2 3">
    <name type="scientific">Paramarasmius palmivorus</name>
    <dbReference type="NCBI Taxonomy" id="297713"/>
    <lineage>
        <taxon>Eukaryota</taxon>
        <taxon>Fungi</taxon>
        <taxon>Dikarya</taxon>
        <taxon>Basidiomycota</taxon>
        <taxon>Agaricomycotina</taxon>
        <taxon>Agaricomycetes</taxon>
        <taxon>Agaricomycetidae</taxon>
        <taxon>Agaricales</taxon>
        <taxon>Marasmiineae</taxon>
        <taxon>Marasmiaceae</taxon>
        <taxon>Paramarasmius</taxon>
    </lineage>
</organism>
<feature type="compositionally biased region" description="Polar residues" evidence="1">
    <location>
        <begin position="28"/>
        <end position="41"/>
    </location>
</feature>
<proteinExistence type="predicted"/>
<feature type="compositionally biased region" description="Polar residues" evidence="1">
    <location>
        <begin position="330"/>
        <end position="339"/>
    </location>
</feature>
<sequence>MAPQRTPHRLPTHDDRGRLIIPSENPRNRQANSLAQASPQQKPHPNPPLDPYRHYQRLPYPIVDQKHSNLPTPPHPQVAHPQHPNAPQSRDSYYQQFQSFSRTTSAPNITSASSQSSTLNASQFTKYYPNVIHRMNSNNQVDSTKQSSSPTLPFSIGSRQSSAKPEPNASVRPPGRRSTPSTRVGMSPVQANRQVPTQQEFNHSIPMQFQSTNYQSNRPSSAQPKSPVQTRGQGLTSSPGVDMNPVRAYGQVPTQQNFNFSVPMMAQLSASQAKSVLALPIQHDQARKPPSVSPTVAHRNDGNLPQGDQHSSTRDSTPEHRQPPDATPASRASEQTTASEPPLQLCTKYYHTQPVENPINLVWKDAPVYRPELVKPSSTNVDTIDPRLLFMKDEEVRELMDKEAQEAKSGVACELTVDAVVELLLGTLDGSAT</sequence>
<comment type="caution">
    <text evidence="2">The sequence shown here is derived from an EMBL/GenBank/DDBJ whole genome shotgun (WGS) entry which is preliminary data.</text>
</comment>
<gene>
    <name evidence="2" type="ORF">VNI00_007183</name>
</gene>
<feature type="region of interest" description="Disordered" evidence="1">
    <location>
        <begin position="211"/>
        <end position="247"/>
    </location>
</feature>
<feature type="compositionally biased region" description="Polar residues" evidence="1">
    <location>
        <begin position="140"/>
        <end position="163"/>
    </location>
</feature>
<dbReference type="AlphaFoldDB" id="A0AAW0D6A7"/>
<feature type="compositionally biased region" description="Basic residues" evidence="1">
    <location>
        <begin position="1"/>
        <end position="10"/>
    </location>
</feature>